<feature type="signal peptide" evidence="2">
    <location>
        <begin position="1"/>
        <end position="26"/>
    </location>
</feature>
<organism evidence="4 5">
    <name type="scientific">Phytohabitans houttuyneae</name>
    <dbReference type="NCBI Taxonomy" id="1076126"/>
    <lineage>
        <taxon>Bacteria</taxon>
        <taxon>Bacillati</taxon>
        <taxon>Actinomycetota</taxon>
        <taxon>Actinomycetes</taxon>
        <taxon>Micromonosporales</taxon>
        <taxon>Micromonosporaceae</taxon>
    </lineage>
</organism>
<evidence type="ECO:0000256" key="1">
    <source>
        <dbReference type="SAM" id="MobiDB-lite"/>
    </source>
</evidence>
<gene>
    <name evidence="4" type="ORF">Phou_089870</name>
</gene>
<reference evidence="4 5" key="1">
    <citation type="submission" date="2020-03" db="EMBL/GenBank/DDBJ databases">
        <title>Whole genome shotgun sequence of Phytohabitans houttuyneae NBRC 108639.</title>
        <authorList>
            <person name="Komaki H."/>
            <person name="Tamura T."/>
        </authorList>
    </citation>
    <scope>NUCLEOTIDE SEQUENCE [LARGE SCALE GENOMIC DNA]</scope>
    <source>
        <strain evidence="4 5">NBRC 108639</strain>
    </source>
</reference>
<dbReference type="RefSeq" id="WP_173069566.1">
    <property type="nucleotide sequence ID" value="NZ_BAABGO010000048.1"/>
</dbReference>
<comment type="caution">
    <text evidence="4">The sequence shown here is derived from an EMBL/GenBank/DDBJ whole genome shotgun (WGS) entry which is preliminary data.</text>
</comment>
<sequence length="238" mass="24472">MPHTAARVLRAATAAILLAAALPACGTDTPTSVGGSAPATTPPATTPPATQTPRVVAPKTQRPADPPGSARPDPCDGVARAGSFGPTRQEPHTVDALYLVRVERKACTDVVVFRVNGTARFGGHAEYVASARAAGSGDPIELRGDAVLEIVIFAPDFANAGGGHQPGREPWRVGQEVAQVPSGTSALREVAYAGPNDGSETVFVIGLRERLPFTIAWRSGDGFSELSVSVAHRAPGGK</sequence>
<dbReference type="AlphaFoldDB" id="A0A6V8KSN2"/>
<evidence type="ECO:0000313" key="5">
    <source>
        <dbReference type="Proteomes" id="UP000482800"/>
    </source>
</evidence>
<protein>
    <recommendedName>
        <fullName evidence="3">AMIN-like domain-containing protein</fullName>
    </recommendedName>
</protein>
<evidence type="ECO:0000313" key="4">
    <source>
        <dbReference type="EMBL" id="GFJ84807.1"/>
    </source>
</evidence>
<dbReference type="Proteomes" id="UP000482800">
    <property type="component" value="Unassembled WGS sequence"/>
</dbReference>
<accession>A0A6V8KSN2</accession>
<dbReference type="InterPro" id="IPR056303">
    <property type="entry name" value="AMIN-like"/>
</dbReference>
<reference evidence="4 5" key="2">
    <citation type="submission" date="2020-03" db="EMBL/GenBank/DDBJ databases">
        <authorList>
            <person name="Ichikawa N."/>
            <person name="Kimura A."/>
            <person name="Kitahashi Y."/>
            <person name="Uohara A."/>
        </authorList>
    </citation>
    <scope>NUCLEOTIDE SEQUENCE [LARGE SCALE GENOMIC DNA]</scope>
    <source>
        <strain evidence="4 5">NBRC 108639</strain>
    </source>
</reference>
<keyword evidence="2" id="KW-0732">Signal</keyword>
<feature type="domain" description="AMIN-like" evidence="3">
    <location>
        <begin position="97"/>
        <end position="232"/>
    </location>
</feature>
<name>A0A6V8KSN2_9ACTN</name>
<proteinExistence type="predicted"/>
<dbReference type="Pfam" id="PF24837">
    <property type="entry name" value="AMIN-like"/>
    <property type="match status" value="1"/>
</dbReference>
<feature type="region of interest" description="Disordered" evidence="1">
    <location>
        <begin position="29"/>
        <end position="87"/>
    </location>
</feature>
<keyword evidence="5" id="KW-1185">Reference proteome</keyword>
<evidence type="ECO:0000256" key="2">
    <source>
        <dbReference type="SAM" id="SignalP"/>
    </source>
</evidence>
<evidence type="ECO:0000259" key="3">
    <source>
        <dbReference type="Pfam" id="PF24837"/>
    </source>
</evidence>
<feature type="chain" id="PRO_5028828274" description="AMIN-like domain-containing protein" evidence="2">
    <location>
        <begin position="27"/>
        <end position="238"/>
    </location>
</feature>
<dbReference type="EMBL" id="BLPF01000004">
    <property type="protein sequence ID" value="GFJ84807.1"/>
    <property type="molecule type" value="Genomic_DNA"/>
</dbReference>